<dbReference type="PANTHER" id="PTHR47843:SF2">
    <property type="entry name" value="BTB DOMAIN-CONTAINING PROTEIN"/>
    <property type="match status" value="1"/>
</dbReference>
<dbReference type="InterPro" id="IPR011333">
    <property type="entry name" value="SKP1/BTB/POZ_sf"/>
</dbReference>
<dbReference type="InterPro" id="IPR000210">
    <property type="entry name" value="BTB/POZ_dom"/>
</dbReference>
<dbReference type="InParanoid" id="Q0USN3"/>
<dbReference type="CDD" id="cd18186">
    <property type="entry name" value="BTB_POZ_ZBTB_KLHL-like"/>
    <property type="match status" value="1"/>
</dbReference>
<evidence type="ECO:0000313" key="4">
    <source>
        <dbReference type="Proteomes" id="UP000001055"/>
    </source>
</evidence>
<gene>
    <name evidence="3" type="ORF">SNOG_05231</name>
</gene>
<evidence type="ECO:0000256" key="1">
    <source>
        <dbReference type="SAM" id="MobiDB-lite"/>
    </source>
</evidence>
<protein>
    <recommendedName>
        <fullName evidence="2">BTB domain-containing protein</fullName>
    </recommendedName>
</protein>
<feature type="region of interest" description="Disordered" evidence="1">
    <location>
        <begin position="261"/>
        <end position="280"/>
    </location>
</feature>
<dbReference type="SUPFAM" id="SSF54695">
    <property type="entry name" value="POZ domain"/>
    <property type="match status" value="1"/>
</dbReference>
<feature type="compositionally biased region" description="Polar residues" evidence="1">
    <location>
        <begin position="264"/>
        <end position="274"/>
    </location>
</feature>
<dbReference type="AlphaFoldDB" id="Q0USN3"/>
<dbReference type="Gene3D" id="3.30.710.10">
    <property type="entry name" value="Potassium Channel Kv1.1, Chain A"/>
    <property type="match status" value="1"/>
</dbReference>
<proteinExistence type="predicted"/>
<dbReference type="KEGG" id="pno:SNOG_05231"/>
<feature type="domain" description="BTB" evidence="2">
    <location>
        <begin position="23"/>
        <end position="82"/>
    </location>
</feature>
<organism evidence="3 4">
    <name type="scientific">Phaeosphaeria nodorum (strain SN15 / ATCC MYA-4574 / FGSC 10173)</name>
    <name type="common">Glume blotch fungus</name>
    <name type="synonym">Parastagonospora nodorum</name>
    <dbReference type="NCBI Taxonomy" id="321614"/>
    <lineage>
        <taxon>Eukaryota</taxon>
        <taxon>Fungi</taxon>
        <taxon>Dikarya</taxon>
        <taxon>Ascomycota</taxon>
        <taxon>Pezizomycotina</taxon>
        <taxon>Dothideomycetes</taxon>
        <taxon>Pleosporomycetidae</taxon>
        <taxon>Pleosporales</taxon>
        <taxon>Pleosporineae</taxon>
        <taxon>Phaeosphaeriaceae</taxon>
        <taxon>Parastagonospora</taxon>
    </lineage>
</organism>
<dbReference type="VEuPathDB" id="FungiDB:JI435_052310"/>
<dbReference type="HOGENOM" id="CLU_068279_2_1_1"/>
<dbReference type="Proteomes" id="UP000001055">
    <property type="component" value="Unassembled WGS sequence"/>
</dbReference>
<dbReference type="PROSITE" id="PS50097">
    <property type="entry name" value="BTB"/>
    <property type="match status" value="1"/>
</dbReference>
<dbReference type="RefSeq" id="XP_001795639.1">
    <property type="nucleotide sequence ID" value="XM_001795587.1"/>
</dbReference>
<evidence type="ECO:0000259" key="2">
    <source>
        <dbReference type="PROSITE" id="PS50097"/>
    </source>
</evidence>
<evidence type="ECO:0000313" key="3">
    <source>
        <dbReference type="EMBL" id="EAT87622.2"/>
    </source>
</evidence>
<sequence length="292" mass="32820">MTEGVQKSTAAPVLGLAALGEVVAISIGIDQKIYHVHKDLICHHSEYFRAAYNGRWKEAQDGVALDFVEAEVFNLFVHWIYTTGLPGTAKDLVQIAIVKRDESSKNGALDQERELDIILLKASIFGDRFLATGFRKDVHNLFVNLAVHGRVHYECIKYAFDNLGEDVLLLECIIDLQCNFWAPEDDEPEDSEQKFFIRVMTRNYEYNGGLADKGMMTCDYHRHDSDQEREVHKNQISLPVFHIMASSRAVSHHPYPTRHLLHNPTPSAPTSTTVLGPPTRAAAPRQLNALAA</sequence>
<name>Q0USN3_PHANO</name>
<reference evidence="4" key="1">
    <citation type="journal article" date="2007" name="Plant Cell">
        <title>Dothideomycete-plant interactions illuminated by genome sequencing and EST analysis of the wheat pathogen Stagonospora nodorum.</title>
        <authorList>
            <person name="Hane J.K."/>
            <person name="Lowe R.G."/>
            <person name="Solomon P.S."/>
            <person name="Tan K.C."/>
            <person name="Schoch C.L."/>
            <person name="Spatafora J.W."/>
            <person name="Crous P.W."/>
            <person name="Kodira C."/>
            <person name="Birren B.W."/>
            <person name="Galagan J.E."/>
            <person name="Torriani S.F."/>
            <person name="McDonald B.A."/>
            <person name="Oliver R.P."/>
        </authorList>
    </citation>
    <scope>NUCLEOTIDE SEQUENCE [LARGE SCALE GENOMIC DNA]</scope>
    <source>
        <strain evidence="4">SN15 / ATCC MYA-4574 / FGSC 10173</strain>
    </source>
</reference>
<dbReference type="STRING" id="321614.Q0USN3"/>
<accession>Q0USN3</accession>
<dbReference type="Pfam" id="PF00651">
    <property type="entry name" value="BTB"/>
    <property type="match status" value="1"/>
</dbReference>
<dbReference type="PANTHER" id="PTHR47843">
    <property type="entry name" value="BTB DOMAIN-CONTAINING PROTEIN-RELATED"/>
    <property type="match status" value="1"/>
</dbReference>
<dbReference type="GeneID" id="5972514"/>
<dbReference type="EMBL" id="CH445331">
    <property type="protein sequence ID" value="EAT87622.2"/>
    <property type="molecule type" value="Genomic_DNA"/>
</dbReference>